<dbReference type="EMBL" id="AEWX01000024">
    <property type="protein sequence ID" value="EGC19755.1"/>
    <property type="molecule type" value="Genomic_DNA"/>
</dbReference>
<dbReference type="InterPro" id="IPR045600">
    <property type="entry name" value="RelA/SpoT_AH_RIS"/>
</dbReference>
<comment type="caution">
    <text evidence="4">The sequence shown here is derived from an EMBL/GenBank/DDBJ whole genome shotgun (WGS) entry which is preliminary data.</text>
</comment>
<dbReference type="InterPro" id="IPR004811">
    <property type="entry name" value="RelA/Spo_fam"/>
</dbReference>
<dbReference type="InterPro" id="IPR045865">
    <property type="entry name" value="ACT-like_dom_sf"/>
</dbReference>
<protein>
    <submittedName>
        <fullName evidence="4">RelA/SpoT family protein</fullName>
        <ecNumber evidence="4">2.7.6.5</ecNumber>
    </submittedName>
</protein>
<dbReference type="InterPro" id="IPR012676">
    <property type="entry name" value="TGS-like"/>
</dbReference>
<dbReference type="eggNOG" id="COG0317">
    <property type="taxonomic scope" value="Bacteria"/>
</dbReference>
<dbReference type="Pfam" id="PF04607">
    <property type="entry name" value="RelA_SpoT"/>
    <property type="match status" value="1"/>
</dbReference>
<evidence type="ECO:0000259" key="2">
    <source>
        <dbReference type="PROSITE" id="PS51671"/>
    </source>
</evidence>
<reference evidence="4 5" key="1">
    <citation type="submission" date="2011-01" db="EMBL/GenBank/DDBJ databases">
        <authorList>
            <person name="Muzny D."/>
            <person name="Qin X."/>
            <person name="Deng J."/>
            <person name="Jiang H."/>
            <person name="Liu Y."/>
            <person name="Qu J."/>
            <person name="Song X.-Z."/>
            <person name="Zhang L."/>
            <person name="Thornton R."/>
            <person name="Coyle M."/>
            <person name="Francisco L."/>
            <person name="Jackson L."/>
            <person name="Javaid M."/>
            <person name="Korchina V."/>
            <person name="Kovar C."/>
            <person name="Mata R."/>
            <person name="Mathew T."/>
            <person name="Ngo R."/>
            <person name="Nguyen L."/>
            <person name="Nguyen N."/>
            <person name="Okwuonu G."/>
            <person name="Ongeri F."/>
            <person name="Pham C."/>
            <person name="Simmons D."/>
            <person name="Wilczek-Boney K."/>
            <person name="Hale W."/>
            <person name="Jakkamsetti A."/>
            <person name="Pham P."/>
            <person name="Ruth R."/>
            <person name="San Lucas F."/>
            <person name="Warren J."/>
            <person name="Zhang J."/>
            <person name="Zhao Z."/>
            <person name="Zhou C."/>
            <person name="Zhu D."/>
            <person name="Lee S."/>
            <person name="Bess C."/>
            <person name="Blankenburg K."/>
            <person name="Forbes L."/>
            <person name="Fu Q."/>
            <person name="Gubbala S."/>
            <person name="Hirani K."/>
            <person name="Jayaseelan J.C."/>
            <person name="Lara F."/>
            <person name="Munidasa M."/>
            <person name="Palculict T."/>
            <person name="Patil S."/>
            <person name="Pu L.-L."/>
            <person name="Saada N."/>
            <person name="Tang L."/>
            <person name="Weissenberger G."/>
            <person name="Zhu Y."/>
            <person name="Hemphill L."/>
            <person name="Shang Y."/>
            <person name="Youmans B."/>
            <person name="Ayvaz T."/>
            <person name="Ross M."/>
            <person name="Santibanez J."/>
            <person name="Aqrawi P."/>
            <person name="Gross S."/>
            <person name="Joshi V."/>
            <person name="Fowler G."/>
            <person name="Nazareth L."/>
            <person name="Reid J."/>
            <person name="Worley K."/>
            <person name="Petrosino J."/>
            <person name="Highlander S."/>
            <person name="Gibbs R."/>
        </authorList>
    </citation>
    <scope>NUCLEOTIDE SEQUENCE [LARGE SCALE GENOMIC DNA]</scope>
    <source>
        <strain evidence="4 5">DSM 16608</strain>
    </source>
</reference>
<dbReference type="CDD" id="cd01668">
    <property type="entry name" value="TGS_RSH"/>
    <property type="match status" value="1"/>
</dbReference>
<dbReference type="Pfam" id="PF13328">
    <property type="entry name" value="HD_4"/>
    <property type="match status" value="1"/>
</dbReference>
<dbReference type="InterPro" id="IPR012675">
    <property type="entry name" value="Beta-grasp_dom_sf"/>
</dbReference>
<dbReference type="PROSITE" id="PS51880">
    <property type="entry name" value="TGS"/>
    <property type="match status" value="1"/>
</dbReference>
<dbReference type="Gene3D" id="3.30.460.10">
    <property type="entry name" value="Beta Polymerase, domain 2"/>
    <property type="match status" value="1"/>
</dbReference>
<dbReference type="NCBIfam" id="TIGR00691">
    <property type="entry name" value="spoT_relA"/>
    <property type="match status" value="1"/>
</dbReference>
<organism evidence="4 5">
    <name type="scientific">Prevotella multiformis DSM 16608</name>
    <dbReference type="NCBI Taxonomy" id="888743"/>
    <lineage>
        <taxon>Bacteria</taxon>
        <taxon>Pseudomonadati</taxon>
        <taxon>Bacteroidota</taxon>
        <taxon>Bacteroidia</taxon>
        <taxon>Bacteroidales</taxon>
        <taxon>Prevotellaceae</taxon>
        <taxon>Prevotella</taxon>
    </lineage>
</organism>
<dbReference type="Proteomes" id="UP000005697">
    <property type="component" value="Unassembled WGS sequence"/>
</dbReference>
<dbReference type="Gene3D" id="3.10.20.30">
    <property type="match status" value="1"/>
</dbReference>
<dbReference type="Gene3D" id="1.10.3210.10">
    <property type="entry name" value="Hypothetical protein af1432"/>
    <property type="match status" value="1"/>
</dbReference>
<comment type="function">
    <text evidence="1">In eubacteria ppGpp (guanosine 3'-diphosphate 5'-diphosphate) is a mediator of the stringent response that coordinates a variety of cellular activities in response to changes in nutritional abundance.</text>
</comment>
<dbReference type="SUPFAM" id="SSF81301">
    <property type="entry name" value="Nucleotidyltransferase"/>
    <property type="match status" value="1"/>
</dbReference>
<dbReference type="SUPFAM" id="SSF81271">
    <property type="entry name" value="TGS-like"/>
    <property type="match status" value="1"/>
</dbReference>
<dbReference type="Gene3D" id="3.30.70.260">
    <property type="match status" value="1"/>
</dbReference>
<dbReference type="Pfam" id="PF19296">
    <property type="entry name" value="RelA_AH_RIS"/>
    <property type="match status" value="1"/>
</dbReference>
<dbReference type="InterPro" id="IPR002912">
    <property type="entry name" value="ACT_dom"/>
</dbReference>
<dbReference type="PANTHER" id="PTHR21262:SF31">
    <property type="entry name" value="GTP PYROPHOSPHOKINASE"/>
    <property type="match status" value="1"/>
</dbReference>
<dbReference type="Pfam" id="PF02824">
    <property type="entry name" value="TGS"/>
    <property type="match status" value="1"/>
</dbReference>
<dbReference type="GO" id="GO:0008728">
    <property type="term" value="F:GTP diphosphokinase activity"/>
    <property type="evidence" value="ECO:0007669"/>
    <property type="project" value="UniProtKB-EC"/>
</dbReference>
<dbReference type="AlphaFoldDB" id="F0F7R2"/>
<dbReference type="GO" id="GO:0015969">
    <property type="term" value="P:guanosine tetraphosphate metabolic process"/>
    <property type="evidence" value="ECO:0007669"/>
    <property type="project" value="InterPro"/>
</dbReference>
<feature type="domain" description="ACT" evidence="2">
    <location>
        <begin position="667"/>
        <end position="739"/>
    </location>
</feature>
<dbReference type="SUPFAM" id="SSF109604">
    <property type="entry name" value="HD-domain/PDEase-like"/>
    <property type="match status" value="1"/>
</dbReference>
<dbReference type="SUPFAM" id="SSF55021">
    <property type="entry name" value="ACT-like"/>
    <property type="match status" value="1"/>
</dbReference>
<proteinExistence type="inferred from homology"/>
<evidence type="ECO:0000259" key="3">
    <source>
        <dbReference type="PROSITE" id="PS51880"/>
    </source>
</evidence>
<accession>F0F7R2</accession>
<name>F0F7R2_9BACT</name>
<evidence type="ECO:0000256" key="1">
    <source>
        <dbReference type="RuleBase" id="RU003847"/>
    </source>
</evidence>
<dbReference type="PANTHER" id="PTHR21262">
    <property type="entry name" value="GUANOSINE-3',5'-BIS DIPHOSPHATE 3'-PYROPHOSPHOHYDROLASE"/>
    <property type="match status" value="1"/>
</dbReference>
<dbReference type="EC" id="2.7.6.5" evidence="4"/>
<dbReference type="Pfam" id="PF13291">
    <property type="entry name" value="ACT_4"/>
    <property type="match status" value="1"/>
</dbReference>
<dbReference type="InterPro" id="IPR043519">
    <property type="entry name" value="NT_sf"/>
</dbReference>
<sequence>MLPMEEKFIYTDEEKERSEQILTELQDTLGQSFLENDLPKLRNHLSRSIAANAIRRNVFGLNPILCALQTAAIAVKDIGLKRDSVLAILLHQSVQDGNLTLEEIDSRFGEGVSKIIHGLIRIRMLYQKTPVIESENFRNLLLSFAEDMRVILIMIADRVNLMRQIRDVENKEAQRSVSEEASYLYAPLAHKLGLYQLKSELEDLSLKYLEHDAYYLIKDKLNATKAARDAYISSFITPVSEHLKAAGLKFHIKGRTKSIHSIWQKMKKQKCGFEGIYDLFAIRIILDSPADKEKMQCWQAYSIVTDMYQPNPKRLRDWLSVPKSNGYECLHITVLGPDKKWVEVQIRTERMDEIAEHGLAAHWRYKGVKAEGGMDDWLASIRAALEAGDNLEVMDQFKSDLYEKEIYVFTPKGDLLKFPKGVTVLDFAYHIHSKIGNQCVGGKINGKNVSFRTELHSGDTVEILTSTTQKPKQEWLNICKSSRAKAKIRLALKETQVKDGLYAKELLERRFKNKKIDIEEATMGHLLRKMGFKEVSEFYKQIAEEKLDPNYIIEEYQKVYNHDHNLNQPKEAESAENFEFENPSTEFLKKNDDVLVIDQNLKGLDFSLAKCCHPIYGDPVFGFVTVSGGIKIHRCDCPNAPEMRKRFGYRIVKARWSGKGTSQYAITLRVIGNDDIGIVSNISNIISKDEKIVMRSINIDSHDGLFSGNLVVLLDDNSKLNMLIKKLRTVKGVKEVVRI</sequence>
<dbReference type="SMART" id="SM00954">
    <property type="entry name" value="RelA_SpoT"/>
    <property type="match status" value="1"/>
</dbReference>
<evidence type="ECO:0000313" key="5">
    <source>
        <dbReference type="Proteomes" id="UP000005697"/>
    </source>
</evidence>
<dbReference type="PROSITE" id="PS51671">
    <property type="entry name" value="ACT"/>
    <property type="match status" value="1"/>
</dbReference>
<dbReference type="InterPro" id="IPR033655">
    <property type="entry name" value="TGS_RelA/SpoT"/>
</dbReference>
<dbReference type="HOGENOM" id="CLU_012300_3_2_10"/>
<keyword evidence="4" id="KW-0808">Transferase</keyword>
<dbReference type="InterPro" id="IPR007685">
    <property type="entry name" value="RelA_SpoT"/>
</dbReference>
<gene>
    <name evidence="4" type="primary">relA</name>
    <name evidence="4" type="ORF">HMPREF9141_1629</name>
</gene>
<keyword evidence="5" id="KW-1185">Reference proteome</keyword>
<evidence type="ECO:0000313" key="4">
    <source>
        <dbReference type="EMBL" id="EGC19755.1"/>
    </source>
</evidence>
<dbReference type="InterPro" id="IPR004095">
    <property type="entry name" value="TGS"/>
</dbReference>
<dbReference type="GO" id="GO:0005886">
    <property type="term" value="C:plasma membrane"/>
    <property type="evidence" value="ECO:0007669"/>
    <property type="project" value="TreeGrafter"/>
</dbReference>
<dbReference type="CDD" id="cd05399">
    <property type="entry name" value="NT_Rel-Spo_like"/>
    <property type="match status" value="1"/>
</dbReference>
<dbReference type="STRING" id="888743.HMPREF9141_1629"/>
<dbReference type="FunFam" id="3.10.20.30:FF:000002">
    <property type="entry name" value="GTP pyrophosphokinase (RelA/SpoT)"/>
    <property type="match status" value="1"/>
</dbReference>
<feature type="domain" description="TGS" evidence="3">
    <location>
        <begin position="404"/>
        <end position="465"/>
    </location>
</feature>
<comment type="similarity">
    <text evidence="1">Belongs to the relA/spoT family.</text>
</comment>